<evidence type="ECO:0000313" key="2">
    <source>
        <dbReference type="Proteomes" id="UP001187192"/>
    </source>
</evidence>
<sequence length="37" mass="3820">MVPGGKKGRCISSDDDLVQLLLCLGLGCGSEDIIILS</sequence>
<name>A0AA88DWI1_FICCA</name>
<protein>
    <submittedName>
        <fullName evidence="1">Uncharacterized protein</fullName>
    </submittedName>
</protein>
<gene>
    <name evidence="1" type="ORF">TIFTF001_031219</name>
</gene>
<dbReference type="Proteomes" id="UP001187192">
    <property type="component" value="Unassembled WGS sequence"/>
</dbReference>
<dbReference type="AlphaFoldDB" id="A0AA88DWI1"/>
<organism evidence="1 2">
    <name type="scientific">Ficus carica</name>
    <name type="common">Common fig</name>
    <dbReference type="NCBI Taxonomy" id="3494"/>
    <lineage>
        <taxon>Eukaryota</taxon>
        <taxon>Viridiplantae</taxon>
        <taxon>Streptophyta</taxon>
        <taxon>Embryophyta</taxon>
        <taxon>Tracheophyta</taxon>
        <taxon>Spermatophyta</taxon>
        <taxon>Magnoliopsida</taxon>
        <taxon>eudicotyledons</taxon>
        <taxon>Gunneridae</taxon>
        <taxon>Pentapetalae</taxon>
        <taxon>rosids</taxon>
        <taxon>fabids</taxon>
        <taxon>Rosales</taxon>
        <taxon>Moraceae</taxon>
        <taxon>Ficeae</taxon>
        <taxon>Ficus</taxon>
    </lineage>
</organism>
<accession>A0AA88DWI1</accession>
<evidence type="ECO:0000313" key="1">
    <source>
        <dbReference type="EMBL" id="GMN62131.1"/>
    </source>
</evidence>
<dbReference type="EMBL" id="BTGU01000123">
    <property type="protein sequence ID" value="GMN62131.1"/>
    <property type="molecule type" value="Genomic_DNA"/>
</dbReference>
<comment type="caution">
    <text evidence="1">The sequence shown here is derived from an EMBL/GenBank/DDBJ whole genome shotgun (WGS) entry which is preliminary data.</text>
</comment>
<reference evidence="1" key="1">
    <citation type="submission" date="2023-07" db="EMBL/GenBank/DDBJ databases">
        <title>draft genome sequence of fig (Ficus carica).</title>
        <authorList>
            <person name="Takahashi T."/>
            <person name="Nishimura K."/>
        </authorList>
    </citation>
    <scope>NUCLEOTIDE SEQUENCE</scope>
</reference>
<keyword evidence="2" id="KW-1185">Reference proteome</keyword>
<dbReference type="PROSITE" id="PS51257">
    <property type="entry name" value="PROKAR_LIPOPROTEIN"/>
    <property type="match status" value="1"/>
</dbReference>
<proteinExistence type="predicted"/>